<dbReference type="RefSeq" id="WP_377935722.1">
    <property type="nucleotide sequence ID" value="NZ_JBHUMF010000030.1"/>
</dbReference>
<sequence>MTNEKDNKRKIVYFPRLKERLLEKGVQALEEGKYGESTELLSQAYQLEPHNPDVSTALVLSLYENKNYHEAKDICKEMLLEGIGDYFEVIDMYLMILIQLNEHQEVVHTIHALFDEREVPFEKEEHFEKLLSFSEKVIKGKEEPLKVTESENGLSILTGKSLEEQTLILAQLVNQNIRPYVKELLSFLQDNTAHHFLQTMILNVLREHGLSEKVTVAKGEKQTEVIPSKLHDVFETAFFINTSKWLEEFLSHQSPTLYEQAMEIFKRHSFLLYPFEIDSDYKRIGVAYAYYVASLYEDRQVQQELDGLVDNQKDLHTVLEKIEELERVSSPTI</sequence>
<name>A0ABW5RS75_9BACI</name>
<dbReference type="Proteomes" id="UP001597506">
    <property type="component" value="Unassembled WGS sequence"/>
</dbReference>
<gene>
    <name evidence="2" type="ORF">ACFSUL_12040</name>
</gene>
<evidence type="ECO:0000256" key="1">
    <source>
        <dbReference type="PROSITE-ProRule" id="PRU00339"/>
    </source>
</evidence>
<dbReference type="Pfam" id="PF14559">
    <property type="entry name" value="TPR_19"/>
    <property type="match status" value="1"/>
</dbReference>
<keyword evidence="3" id="KW-1185">Reference proteome</keyword>
<dbReference type="InterPro" id="IPR011990">
    <property type="entry name" value="TPR-like_helical_dom_sf"/>
</dbReference>
<comment type="caution">
    <text evidence="2">The sequence shown here is derived from an EMBL/GenBank/DDBJ whole genome shotgun (WGS) entry which is preliminary data.</text>
</comment>
<dbReference type="Gene3D" id="1.25.40.10">
    <property type="entry name" value="Tetratricopeptide repeat domain"/>
    <property type="match status" value="1"/>
</dbReference>
<feature type="repeat" description="TPR" evidence="1">
    <location>
        <begin position="18"/>
        <end position="51"/>
    </location>
</feature>
<reference evidence="3" key="1">
    <citation type="journal article" date="2019" name="Int. J. Syst. Evol. Microbiol.">
        <title>The Global Catalogue of Microorganisms (GCM) 10K type strain sequencing project: providing services to taxonomists for standard genome sequencing and annotation.</title>
        <authorList>
            <consortium name="The Broad Institute Genomics Platform"/>
            <consortium name="The Broad Institute Genome Sequencing Center for Infectious Disease"/>
            <person name="Wu L."/>
            <person name="Ma J."/>
        </authorList>
    </citation>
    <scope>NUCLEOTIDE SEQUENCE [LARGE SCALE GENOMIC DNA]</scope>
    <source>
        <strain evidence="3">KCTC 3913</strain>
    </source>
</reference>
<dbReference type="PROSITE" id="PS50005">
    <property type="entry name" value="TPR"/>
    <property type="match status" value="1"/>
</dbReference>
<keyword evidence="1" id="KW-0802">TPR repeat</keyword>
<dbReference type="SUPFAM" id="SSF116965">
    <property type="entry name" value="Hypothetical protein MPN330"/>
    <property type="match status" value="1"/>
</dbReference>
<dbReference type="SUPFAM" id="SSF48452">
    <property type="entry name" value="TPR-like"/>
    <property type="match status" value="1"/>
</dbReference>
<proteinExistence type="predicted"/>
<evidence type="ECO:0000313" key="2">
    <source>
        <dbReference type="EMBL" id="MFD2681476.1"/>
    </source>
</evidence>
<protein>
    <submittedName>
        <fullName evidence="2">Tetratricopeptide repeat protein</fullName>
    </submittedName>
</protein>
<organism evidence="2 3">
    <name type="scientific">Bacillus seohaeanensis</name>
    <dbReference type="NCBI Taxonomy" id="284580"/>
    <lineage>
        <taxon>Bacteria</taxon>
        <taxon>Bacillati</taxon>
        <taxon>Bacillota</taxon>
        <taxon>Bacilli</taxon>
        <taxon>Bacillales</taxon>
        <taxon>Bacillaceae</taxon>
        <taxon>Bacillus</taxon>
    </lineage>
</organism>
<dbReference type="InterPro" id="IPR019734">
    <property type="entry name" value="TPR_rpt"/>
</dbReference>
<evidence type="ECO:0000313" key="3">
    <source>
        <dbReference type="Proteomes" id="UP001597506"/>
    </source>
</evidence>
<accession>A0ABW5RS75</accession>
<dbReference type="EMBL" id="JBHUMF010000030">
    <property type="protein sequence ID" value="MFD2681476.1"/>
    <property type="molecule type" value="Genomic_DNA"/>
</dbReference>